<evidence type="ECO:0000256" key="2">
    <source>
        <dbReference type="ARBA" id="ARBA00037999"/>
    </source>
</evidence>
<dbReference type="InterPro" id="IPR015422">
    <property type="entry name" value="PyrdxlP-dep_Trfase_small"/>
</dbReference>
<dbReference type="AlphaFoldDB" id="A0A5E7D305"/>
<dbReference type="GO" id="GO:0030170">
    <property type="term" value="F:pyridoxal phosphate binding"/>
    <property type="evidence" value="ECO:0007669"/>
    <property type="project" value="TreeGrafter"/>
</dbReference>
<dbReference type="Pfam" id="PF01041">
    <property type="entry name" value="DegT_DnrJ_EryC1"/>
    <property type="match status" value="1"/>
</dbReference>
<dbReference type="GO" id="GO:0008483">
    <property type="term" value="F:transaminase activity"/>
    <property type="evidence" value="ECO:0007669"/>
    <property type="project" value="UniProtKB-KW"/>
</dbReference>
<dbReference type="GO" id="GO:0000271">
    <property type="term" value="P:polysaccharide biosynthetic process"/>
    <property type="evidence" value="ECO:0007669"/>
    <property type="project" value="TreeGrafter"/>
</dbReference>
<keyword evidence="6" id="KW-0032">Aminotransferase</keyword>
<evidence type="ECO:0000256" key="3">
    <source>
        <dbReference type="PIRSR" id="PIRSR000390-1"/>
    </source>
</evidence>
<dbReference type="EMBL" id="CABVHX010000010">
    <property type="protein sequence ID" value="VVO02234.1"/>
    <property type="molecule type" value="Genomic_DNA"/>
</dbReference>
<dbReference type="PANTHER" id="PTHR30244:SF36">
    <property type="entry name" value="3-OXO-GLUCOSE-6-PHOSPHATE:GLUTAMATE AMINOTRANSFERASE"/>
    <property type="match status" value="1"/>
</dbReference>
<dbReference type="InterPro" id="IPR000653">
    <property type="entry name" value="DegT/StrS_aminotransferase"/>
</dbReference>
<keyword evidence="6" id="KW-0808">Transferase</keyword>
<dbReference type="EC" id="2.6.1.90" evidence="6"/>
<comment type="similarity">
    <text evidence="2 5">Belongs to the DegT/DnrJ/EryC1 family.</text>
</comment>
<evidence type="ECO:0000256" key="5">
    <source>
        <dbReference type="RuleBase" id="RU004508"/>
    </source>
</evidence>
<dbReference type="RefSeq" id="WP_150603315.1">
    <property type="nucleotide sequence ID" value="NZ_CABVHX010000010.1"/>
</dbReference>
<dbReference type="CDD" id="cd00616">
    <property type="entry name" value="AHBA_syn"/>
    <property type="match status" value="1"/>
</dbReference>
<evidence type="ECO:0000313" key="7">
    <source>
        <dbReference type="Proteomes" id="UP000325375"/>
    </source>
</evidence>
<dbReference type="PANTHER" id="PTHR30244">
    <property type="entry name" value="TRANSAMINASE"/>
    <property type="match status" value="1"/>
</dbReference>
<dbReference type="InterPro" id="IPR015421">
    <property type="entry name" value="PyrdxlP-dep_Trfase_major"/>
</dbReference>
<sequence length="363" mass="39295">MIPLFSDVAMNKNLDFLGAVKKVLDRHWYVLGEEVTGFETEFAEYVGVGHCISMANGTDAIEIALRSVGVERNDLVVTVANAGFYSSTAIHAIGATPLYVDIDPSTMTMSVDALAQALKQKPKCVIVTHLYGQLANIEELLAQAKAAGVKLIEDCAQSHGAKRNGRQAGSFGDAACFSFYPTKNLGAMGDGGAVVTSDSALAVRLKTLRQYGWSSKYHVGHAGGKNSRLDEMQAAILRIKLPLLDSWNASRRDIAIRYNAAFANLGFEALPSVDDSYAAHLYVARLKNRDTFRDFLKSEGVTTDVHYPVPDHKQAAYTEPCVVGTLEVTESTCKDLVTLPCFPGMADEAVEAVITAVKKYFAQ</sequence>
<keyword evidence="1 4" id="KW-0663">Pyridoxal phosphate</keyword>
<accession>A0A5E7D305</accession>
<dbReference type="Gene3D" id="3.40.640.10">
    <property type="entry name" value="Type I PLP-dependent aspartate aminotransferase-like (Major domain)"/>
    <property type="match status" value="1"/>
</dbReference>
<gene>
    <name evidence="6" type="primary">fdtB</name>
    <name evidence="6" type="ORF">PS718_02759</name>
</gene>
<dbReference type="Gene3D" id="3.90.1150.10">
    <property type="entry name" value="Aspartate Aminotransferase, domain 1"/>
    <property type="match status" value="1"/>
</dbReference>
<evidence type="ECO:0000256" key="1">
    <source>
        <dbReference type="ARBA" id="ARBA00022898"/>
    </source>
</evidence>
<dbReference type="InterPro" id="IPR015424">
    <property type="entry name" value="PyrdxlP-dep_Trfase"/>
</dbReference>
<organism evidence="6 7">
    <name type="scientific">Pseudomonas fluorescens</name>
    <dbReference type="NCBI Taxonomy" id="294"/>
    <lineage>
        <taxon>Bacteria</taxon>
        <taxon>Pseudomonadati</taxon>
        <taxon>Pseudomonadota</taxon>
        <taxon>Gammaproteobacteria</taxon>
        <taxon>Pseudomonadales</taxon>
        <taxon>Pseudomonadaceae</taxon>
        <taxon>Pseudomonas</taxon>
    </lineage>
</organism>
<name>A0A5E7D305_PSEFL</name>
<proteinExistence type="inferred from homology"/>
<dbReference type="PIRSF" id="PIRSF000390">
    <property type="entry name" value="PLP_StrS"/>
    <property type="match status" value="1"/>
</dbReference>
<feature type="active site" description="Proton acceptor" evidence="3">
    <location>
        <position position="183"/>
    </location>
</feature>
<reference evidence="6 7" key="1">
    <citation type="submission" date="2019-09" db="EMBL/GenBank/DDBJ databases">
        <authorList>
            <person name="Chandra G."/>
            <person name="Truman W A."/>
        </authorList>
    </citation>
    <scope>NUCLEOTIDE SEQUENCE [LARGE SCALE GENOMIC DNA]</scope>
    <source>
        <strain evidence="6">PS718</strain>
    </source>
</reference>
<feature type="modified residue" description="N6-(pyridoxal phosphate)lysine" evidence="4">
    <location>
        <position position="183"/>
    </location>
</feature>
<evidence type="ECO:0000313" key="6">
    <source>
        <dbReference type="EMBL" id="VVO02234.1"/>
    </source>
</evidence>
<dbReference type="Proteomes" id="UP000325375">
    <property type="component" value="Unassembled WGS sequence"/>
</dbReference>
<evidence type="ECO:0000256" key="4">
    <source>
        <dbReference type="PIRSR" id="PIRSR000390-2"/>
    </source>
</evidence>
<dbReference type="SUPFAM" id="SSF53383">
    <property type="entry name" value="PLP-dependent transferases"/>
    <property type="match status" value="1"/>
</dbReference>
<protein>
    <submittedName>
        <fullName evidence="6">dTDP-3-amino-3,6-dideoxy-alpha-D-galactopyranose transaminase</fullName>
        <ecNumber evidence="6">2.6.1.90</ecNumber>
    </submittedName>
</protein>